<gene>
    <name evidence="2" type="ORF">HMPREF1218_1334</name>
</gene>
<reference evidence="2 3" key="1">
    <citation type="submission" date="2013-08" db="EMBL/GenBank/DDBJ databases">
        <authorList>
            <person name="Durkin A.S."/>
            <person name="Haft D.R."/>
            <person name="McCorrison J."/>
            <person name="Torralba M."/>
            <person name="Gillis M."/>
            <person name="Haft D.H."/>
            <person name="Methe B."/>
            <person name="Sutton G."/>
            <person name="Nelson K.E."/>
        </authorList>
    </citation>
    <scope>NUCLEOTIDE SEQUENCE [LARGE SCALE GENOMIC DNA]</scope>
    <source>
        <strain evidence="2 3">F0068</strain>
    </source>
</reference>
<feature type="transmembrane region" description="Helical" evidence="1">
    <location>
        <begin position="61"/>
        <end position="78"/>
    </location>
</feature>
<comment type="caution">
    <text evidence="2">The sequence shown here is derived from an EMBL/GenBank/DDBJ whole genome shotgun (WGS) entry which is preliminary data.</text>
</comment>
<sequence>MNMETIIIDYEHVVTDKIAAHTGDPGFPNITDYGITRKQLDDYLFDKQVILDSRGTEKSQYTVLGICIIIPVLILSAIPDQLVPGGGWSLLLGVGVGLVIALIVRLLTALFIKRRLCKIRDEKIECYIAEVLKY</sequence>
<evidence type="ECO:0000256" key="1">
    <source>
        <dbReference type="SAM" id="Phobius"/>
    </source>
</evidence>
<keyword evidence="1" id="KW-0472">Membrane</keyword>
<protein>
    <submittedName>
        <fullName evidence="2">Uncharacterized protein</fullName>
    </submittedName>
</protein>
<feature type="transmembrane region" description="Helical" evidence="1">
    <location>
        <begin position="90"/>
        <end position="112"/>
    </location>
</feature>
<proteinExistence type="predicted"/>
<evidence type="ECO:0000313" key="2">
    <source>
        <dbReference type="EMBL" id="ERK00218.1"/>
    </source>
</evidence>
<name>U2L6T5_9BACT</name>
<keyword evidence="3" id="KW-1185">Reference proteome</keyword>
<dbReference type="PATRIC" id="fig|1081904.3.peg.1727"/>
<dbReference type="AlphaFoldDB" id="U2L6T5"/>
<evidence type="ECO:0000313" key="3">
    <source>
        <dbReference type="Proteomes" id="UP000016600"/>
    </source>
</evidence>
<organism evidence="2 3">
    <name type="scientific">Hoylesella pleuritidis F0068</name>
    <dbReference type="NCBI Taxonomy" id="1081904"/>
    <lineage>
        <taxon>Bacteria</taxon>
        <taxon>Pseudomonadati</taxon>
        <taxon>Bacteroidota</taxon>
        <taxon>Bacteroidia</taxon>
        <taxon>Bacteroidales</taxon>
        <taxon>Prevotellaceae</taxon>
        <taxon>Hoylesella</taxon>
    </lineage>
</organism>
<accession>U2L6T5</accession>
<keyword evidence="1" id="KW-0812">Transmembrane</keyword>
<dbReference type="Proteomes" id="UP000016600">
    <property type="component" value="Unassembled WGS sequence"/>
</dbReference>
<dbReference type="EMBL" id="AWET01000038">
    <property type="protein sequence ID" value="ERK00218.1"/>
    <property type="molecule type" value="Genomic_DNA"/>
</dbReference>
<keyword evidence="1" id="KW-1133">Transmembrane helix</keyword>